<comment type="caution">
    <text evidence="1">The sequence shown here is derived from an EMBL/GenBank/DDBJ whole genome shotgun (WGS) entry which is preliminary data.</text>
</comment>
<dbReference type="Proteomes" id="UP000076609">
    <property type="component" value="Unassembled WGS sequence"/>
</dbReference>
<reference evidence="2" key="1">
    <citation type="submission" date="2016-01" db="EMBL/GenBank/DDBJ databases">
        <title>Draft genome of Chromobacterium sp. F49.</title>
        <authorList>
            <person name="Hong K.W."/>
        </authorList>
    </citation>
    <scope>NUCLEOTIDE SEQUENCE [LARGE SCALE GENOMIC DNA]</scope>
    <source>
        <strain evidence="2">CN3</strain>
    </source>
</reference>
<organism evidence="1 2">
    <name type="scientific">Sphingomonas hankookensis</name>
    <dbReference type="NCBI Taxonomy" id="563996"/>
    <lineage>
        <taxon>Bacteria</taxon>
        <taxon>Pseudomonadati</taxon>
        <taxon>Pseudomonadota</taxon>
        <taxon>Alphaproteobacteria</taxon>
        <taxon>Sphingomonadales</taxon>
        <taxon>Sphingomonadaceae</taxon>
        <taxon>Sphingomonas</taxon>
    </lineage>
</organism>
<keyword evidence="2" id="KW-1185">Reference proteome</keyword>
<dbReference type="EMBL" id="LQQO01000032">
    <property type="protein sequence ID" value="KZE12055.1"/>
    <property type="molecule type" value="Genomic_DNA"/>
</dbReference>
<evidence type="ECO:0000313" key="2">
    <source>
        <dbReference type="Proteomes" id="UP000076609"/>
    </source>
</evidence>
<accession>A0ABR5YBK9</accession>
<gene>
    <name evidence="1" type="ORF">AVT10_16755</name>
</gene>
<dbReference type="RefSeq" id="WP_066691492.1">
    <property type="nucleotide sequence ID" value="NZ_LQQO01000032.1"/>
</dbReference>
<protein>
    <submittedName>
        <fullName evidence="1">Uncharacterized protein</fullName>
    </submittedName>
</protein>
<sequence length="129" mass="14001">MFSGKDDLRGVASSCVRRPYKLFEALLDNALGDRVRADGACGVDLWCAIAGVTWQGPGDQEVRFSFRQAGDVVAWVREEADGFDWYCSGEPGNVADWIARILGQSGWAPLPSPNVGLAQEGDAQQDRPI</sequence>
<proteinExistence type="predicted"/>
<name>A0ABR5YBK9_9SPHN</name>
<evidence type="ECO:0000313" key="1">
    <source>
        <dbReference type="EMBL" id="KZE12055.1"/>
    </source>
</evidence>